<evidence type="ECO:0000259" key="2">
    <source>
        <dbReference type="PROSITE" id="PS51352"/>
    </source>
</evidence>
<dbReference type="GO" id="GO:0015035">
    <property type="term" value="F:protein-disulfide reductase activity"/>
    <property type="evidence" value="ECO:0007669"/>
    <property type="project" value="TreeGrafter"/>
</dbReference>
<dbReference type="CDD" id="cd02947">
    <property type="entry name" value="TRX_family"/>
    <property type="match status" value="1"/>
</dbReference>
<keyword evidence="1" id="KW-1015">Disulfide bond</keyword>
<dbReference type="Gene3D" id="3.40.30.10">
    <property type="entry name" value="Glutaredoxin"/>
    <property type="match status" value="1"/>
</dbReference>
<evidence type="ECO:0000256" key="1">
    <source>
        <dbReference type="ARBA" id="ARBA00023157"/>
    </source>
</evidence>
<dbReference type="Proteomes" id="UP000275048">
    <property type="component" value="Unassembled WGS sequence"/>
</dbReference>
<keyword evidence="4" id="KW-1185">Reference proteome</keyword>
<gene>
    <name evidence="3" type="ORF">EDM22_09685</name>
</gene>
<organism evidence="3 4">
    <name type="scientific">Agromyces tardus</name>
    <dbReference type="NCBI Taxonomy" id="2583849"/>
    <lineage>
        <taxon>Bacteria</taxon>
        <taxon>Bacillati</taxon>
        <taxon>Actinomycetota</taxon>
        <taxon>Actinomycetes</taxon>
        <taxon>Micrococcales</taxon>
        <taxon>Microbacteriaceae</taxon>
        <taxon>Agromyces</taxon>
    </lineage>
</organism>
<feature type="domain" description="Thioredoxin" evidence="2">
    <location>
        <begin position="1"/>
        <end position="105"/>
    </location>
</feature>
<evidence type="ECO:0000313" key="3">
    <source>
        <dbReference type="EMBL" id="RNB49720.1"/>
    </source>
</evidence>
<proteinExistence type="predicted"/>
<dbReference type="PROSITE" id="PS51352">
    <property type="entry name" value="THIOREDOXIN_2"/>
    <property type="match status" value="1"/>
</dbReference>
<accession>A0A3M8AF31</accession>
<name>A0A3M8AF31_9MICO</name>
<dbReference type="PROSITE" id="PS00194">
    <property type="entry name" value="THIOREDOXIN_1"/>
    <property type="match status" value="1"/>
</dbReference>
<reference evidence="3 4" key="1">
    <citation type="submission" date="2018-10" db="EMBL/GenBank/DDBJ databases">
        <title>Isolation, diversity and antibacterial activity of antinobacteria from the wheat rhizosphere soil.</title>
        <authorList>
            <person name="Sun T."/>
        </authorList>
    </citation>
    <scope>NUCLEOTIDE SEQUENCE [LARGE SCALE GENOMIC DNA]</scope>
    <source>
        <strain evidence="3 4">SJ-23</strain>
    </source>
</reference>
<dbReference type="OrthoDB" id="9790390at2"/>
<dbReference type="RefSeq" id="WP_122936852.1">
    <property type="nucleotide sequence ID" value="NZ_JBHSNT010000003.1"/>
</dbReference>
<dbReference type="PANTHER" id="PTHR45663">
    <property type="entry name" value="GEO12009P1"/>
    <property type="match status" value="1"/>
</dbReference>
<comment type="caution">
    <text evidence="3">The sequence shown here is derived from an EMBL/GenBank/DDBJ whole genome shotgun (WGS) entry which is preliminary data.</text>
</comment>
<dbReference type="InterPro" id="IPR013766">
    <property type="entry name" value="Thioredoxin_domain"/>
</dbReference>
<dbReference type="InterPro" id="IPR036249">
    <property type="entry name" value="Thioredoxin-like_sf"/>
</dbReference>
<dbReference type="PANTHER" id="PTHR45663:SF40">
    <property type="entry name" value="THIOREDOXIN 2"/>
    <property type="match status" value="1"/>
</dbReference>
<sequence length="131" mass="14269">MTSRAITLDTINSTVTDNDIVLLDFWAEWCGPCRQFGPVFERASEANPDIVFGKIDTEAERQLAAGFGITSIPTLVAFREGMIVYAQPGALGSAQLDQLISGVRGLDMEDIRRRMAEQEESGAVESESAAR</sequence>
<dbReference type="SUPFAM" id="SSF52833">
    <property type="entry name" value="Thioredoxin-like"/>
    <property type="match status" value="1"/>
</dbReference>
<dbReference type="PRINTS" id="PR00421">
    <property type="entry name" value="THIOREDOXIN"/>
</dbReference>
<dbReference type="AlphaFoldDB" id="A0A3M8AF31"/>
<dbReference type="GO" id="GO:0005829">
    <property type="term" value="C:cytosol"/>
    <property type="evidence" value="ECO:0007669"/>
    <property type="project" value="TreeGrafter"/>
</dbReference>
<dbReference type="EMBL" id="RHHB01000015">
    <property type="protein sequence ID" value="RNB49720.1"/>
    <property type="molecule type" value="Genomic_DNA"/>
</dbReference>
<dbReference type="Pfam" id="PF00085">
    <property type="entry name" value="Thioredoxin"/>
    <property type="match status" value="1"/>
</dbReference>
<evidence type="ECO:0000313" key="4">
    <source>
        <dbReference type="Proteomes" id="UP000275048"/>
    </source>
</evidence>
<dbReference type="InterPro" id="IPR017937">
    <property type="entry name" value="Thioredoxin_CS"/>
</dbReference>
<protein>
    <submittedName>
        <fullName evidence="3">Thiol reductase thioredoxin</fullName>
    </submittedName>
</protein>